<dbReference type="InterPro" id="IPR032716">
    <property type="entry name" value="ACC_epsilon"/>
</dbReference>
<reference evidence="2 3" key="1">
    <citation type="submission" date="2021-10" db="EMBL/GenBank/DDBJ databases">
        <title>Streptomyces sp. strain SMC 277, a novel streptomycete isolated from soil.</title>
        <authorList>
            <person name="Chanama M."/>
        </authorList>
    </citation>
    <scope>NUCLEOTIDE SEQUENCE [LARGE SCALE GENOMIC DNA]</scope>
    <source>
        <strain evidence="2 3">SMC 277</strain>
    </source>
</reference>
<name>A0ABS8BEY4_9ACTN</name>
<sequence length="77" mass="7861">MSGDGTTRDAAAWRIVRGIPDADETAALAVVLAACLARAAAPAPPGAEHPSRRTGWDRGLPFRPAGTWRASRGPAGG</sequence>
<dbReference type="Pfam" id="PF13822">
    <property type="entry name" value="ACC_epsilon"/>
    <property type="match status" value="1"/>
</dbReference>
<dbReference type="Proteomes" id="UP001199054">
    <property type="component" value="Unassembled WGS sequence"/>
</dbReference>
<comment type="caution">
    <text evidence="2">The sequence shown here is derived from an EMBL/GenBank/DDBJ whole genome shotgun (WGS) entry which is preliminary data.</text>
</comment>
<evidence type="ECO:0000313" key="3">
    <source>
        <dbReference type="Proteomes" id="UP001199054"/>
    </source>
</evidence>
<dbReference type="EMBL" id="JAJAUY010000186">
    <property type="protein sequence ID" value="MCB5183193.1"/>
    <property type="molecule type" value="Genomic_DNA"/>
</dbReference>
<keyword evidence="3" id="KW-1185">Reference proteome</keyword>
<dbReference type="RefSeq" id="WP_226730423.1">
    <property type="nucleotide sequence ID" value="NZ_JAJAUY010000186.1"/>
</dbReference>
<organism evidence="2 3">
    <name type="scientific">Streptomyces antimicrobicus</name>
    <dbReference type="NCBI Taxonomy" id="2883108"/>
    <lineage>
        <taxon>Bacteria</taxon>
        <taxon>Bacillati</taxon>
        <taxon>Actinomycetota</taxon>
        <taxon>Actinomycetes</taxon>
        <taxon>Kitasatosporales</taxon>
        <taxon>Streptomycetaceae</taxon>
        <taxon>Streptomyces</taxon>
    </lineage>
</organism>
<accession>A0ABS8BEY4</accession>
<protein>
    <recommendedName>
        <fullName evidence="4">Acyl-CoA carboxylase subunit epsilon</fullName>
    </recommendedName>
</protein>
<gene>
    <name evidence="2" type="ORF">LG632_28040</name>
</gene>
<evidence type="ECO:0000256" key="1">
    <source>
        <dbReference type="SAM" id="MobiDB-lite"/>
    </source>
</evidence>
<feature type="region of interest" description="Disordered" evidence="1">
    <location>
        <begin position="40"/>
        <end position="77"/>
    </location>
</feature>
<evidence type="ECO:0000313" key="2">
    <source>
        <dbReference type="EMBL" id="MCB5183193.1"/>
    </source>
</evidence>
<proteinExistence type="predicted"/>
<evidence type="ECO:0008006" key="4">
    <source>
        <dbReference type="Google" id="ProtNLM"/>
    </source>
</evidence>